<feature type="domain" description="G-protein coupled receptors family 1 profile" evidence="11">
    <location>
        <begin position="38"/>
        <end position="297"/>
    </location>
</feature>
<organism evidence="12 14">
    <name type="scientific">Didymodactylos carnosus</name>
    <dbReference type="NCBI Taxonomy" id="1234261"/>
    <lineage>
        <taxon>Eukaryota</taxon>
        <taxon>Metazoa</taxon>
        <taxon>Spiralia</taxon>
        <taxon>Gnathifera</taxon>
        <taxon>Rotifera</taxon>
        <taxon>Eurotatoria</taxon>
        <taxon>Bdelloidea</taxon>
        <taxon>Philodinida</taxon>
        <taxon>Philodinidae</taxon>
        <taxon>Didymodactylos</taxon>
    </lineage>
</organism>
<evidence type="ECO:0000256" key="10">
    <source>
        <dbReference type="SAM" id="Phobius"/>
    </source>
</evidence>
<dbReference type="AlphaFoldDB" id="A0A815H994"/>
<dbReference type="PRINTS" id="PR00237">
    <property type="entry name" value="GPCRRHODOPSN"/>
</dbReference>
<dbReference type="InterPro" id="IPR017452">
    <property type="entry name" value="GPCR_Rhodpsn_7TM"/>
</dbReference>
<dbReference type="Gene3D" id="1.20.1070.10">
    <property type="entry name" value="Rhodopsin 7-helix transmembrane proteins"/>
    <property type="match status" value="1"/>
</dbReference>
<feature type="transmembrane region" description="Helical" evidence="10">
    <location>
        <begin position="182"/>
        <end position="208"/>
    </location>
</feature>
<dbReference type="EMBL" id="CAJNOQ010014816">
    <property type="protein sequence ID" value="CAF1349116.1"/>
    <property type="molecule type" value="Genomic_DNA"/>
</dbReference>
<dbReference type="Proteomes" id="UP000681722">
    <property type="component" value="Unassembled WGS sequence"/>
</dbReference>
<dbReference type="PROSITE" id="PS00237">
    <property type="entry name" value="G_PROTEIN_RECEP_F1_1"/>
    <property type="match status" value="1"/>
</dbReference>
<keyword evidence="3 9" id="KW-0812">Transmembrane</keyword>
<evidence type="ECO:0000313" key="12">
    <source>
        <dbReference type="EMBL" id="CAF1349116.1"/>
    </source>
</evidence>
<dbReference type="SUPFAM" id="SSF81321">
    <property type="entry name" value="Family A G protein-coupled receptor-like"/>
    <property type="match status" value="1"/>
</dbReference>
<gene>
    <name evidence="12" type="ORF">GPM918_LOCUS30815</name>
    <name evidence="13" type="ORF">SRO942_LOCUS31438</name>
</gene>
<dbReference type="PANTHER" id="PTHR24229">
    <property type="entry name" value="NEUROPEPTIDES RECEPTOR"/>
    <property type="match status" value="1"/>
</dbReference>
<dbReference type="GO" id="GO:0042277">
    <property type="term" value="F:peptide binding"/>
    <property type="evidence" value="ECO:0007669"/>
    <property type="project" value="TreeGrafter"/>
</dbReference>
<feature type="transmembrane region" description="Helical" evidence="10">
    <location>
        <begin position="102"/>
        <end position="120"/>
    </location>
</feature>
<evidence type="ECO:0000256" key="4">
    <source>
        <dbReference type="ARBA" id="ARBA00022989"/>
    </source>
</evidence>
<feature type="transmembrane region" description="Helical" evidence="10">
    <location>
        <begin position="140"/>
        <end position="162"/>
    </location>
</feature>
<dbReference type="Proteomes" id="UP000663829">
    <property type="component" value="Unassembled WGS sequence"/>
</dbReference>
<protein>
    <recommendedName>
        <fullName evidence="11">G-protein coupled receptors family 1 profile domain-containing protein</fullName>
    </recommendedName>
</protein>
<dbReference type="GO" id="GO:0043005">
    <property type="term" value="C:neuron projection"/>
    <property type="evidence" value="ECO:0007669"/>
    <property type="project" value="TreeGrafter"/>
</dbReference>
<dbReference type="Pfam" id="PF00001">
    <property type="entry name" value="7tm_1"/>
    <property type="match status" value="1"/>
</dbReference>
<keyword evidence="6 10" id="KW-0472">Membrane</keyword>
<evidence type="ECO:0000256" key="5">
    <source>
        <dbReference type="ARBA" id="ARBA00023040"/>
    </source>
</evidence>
<evidence type="ECO:0000256" key="7">
    <source>
        <dbReference type="ARBA" id="ARBA00023170"/>
    </source>
</evidence>
<dbReference type="EMBL" id="CAJOBC010063350">
    <property type="protein sequence ID" value="CAF4217386.1"/>
    <property type="molecule type" value="Genomic_DNA"/>
</dbReference>
<evidence type="ECO:0000256" key="8">
    <source>
        <dbReference type="ARBA" id="ARBA00023224"/>
    </source>
</evidence>
<evidence type="ECO:0000313" key="13">
    <source>
        <dbReference type="EMBL" id="CAF4217386.1"/>
    </source>
</evidence>
<dbReference type="OrthoDB" id="6076970at2759"/>
<comment type="subcellular location">
    <subcellularLocation>
        <location evidence="1">Cell membrane</location>
        <topology evidence="1">Multi-pass membrane protein</topology>
    </subcellularLocation>
</comment>
<reference evidence="12" key="1">
    <citation type="submission" date="2021-02" db="EMBL/GenBank/DDBJ databases">
        <authorList>
            <person name="Nowell W R."/>
        </authorList>
    </citation>
    <scope>NUCLEOTIDE SEQUENCE</scope>
</reference>
<evidence type="ECO:0000256" key="1">
    <source>
        <dbReference type="ARBA" id="ARBA00004651"/>
    </source>
</evidence>
<dbReference type="PANTHER" id="PTHR24229:SF40">
    <property type="entry name" value="ALLATOSTATIN C RECEPTOR 1-RELATED"/>
    <property type="match status" value="1"/>
</dbReference>
<feature type="transmembrane region" description="Helical" evidence="10">
    <location>
        <begin position="59"/>
        <end position="82"/>
    </location>
</feature>
<evidence type="ECO:0000256" key="6">
    <source>
        <dbReference type="ARBA" id="ARBA00023136"/>
    </source>
</evidence>
<keyword evidence="8 9" id="KW-0807">Transducer</keyword>
<comment type="similarity">
    <text evidence="9">Belongs to the G-protein coupled receptor 1 family.</text>
</comment>
<dbReference type="InterPro" id="IPR000276">
    <property type="entry name" value="GPCR_Rhodpsn"/>
</dbReference>
<keyword evidence="14" id="KW-1185">Reference proteome</keyword>
<accession>A0A815H994</accession>
<feature type="transmembrane region" description="Helical" evidence="10">
    <location>
        <begin position="234"/>
        <end position="253"/>
    </location>
</feature>
<evidence type="ECO:0000313" key="14">
    <source>
        <dbReference type="Proteomes" id="UP000663829"/>
    </source>
</evidence>
<dbReference type="PROSITE" id="PS50262">
    <property type="entry name" value="G_PROTEIN_RECEP_F1_2"/>
    <property type="match status" value="1"/>
</dbReference>
<feature type="transmembrane region" description="Helical" evidence="10">
    <location>
        <begin position="20"/>
        <end position="47"/>
    </location>
</feature>
<keyword evidence="4 10" id="KW-1133">Transmembrane helix</keyword>
<keyword evidence="7 9" id="KW-0675">Receptor</keyword>
<proteinExistence type="inferred from homology"/>
<comment type="caution">
    <text evidence="12">The sequence shown here is derived from an EMBL/GenBank/DDBJ whole genome shotgun (WGS) entry which is preliminary data.</text>
</comment>
<keyword evidence="5 9" id="KW-0297">G-protein coupled receptor</keyword>
<sequence length="395" mass="45632">MNSTANDTINGSEFSTTLTFTISFSILLIIILFIGMIGNFLVIYVVLNYGRLKTVTNTYLLHLAISDLIFLSGVPFLVAVMISKYWIFGYFLCKLFFLTQGINQYTSIMILALLAFDRYLAVCYSSKSLAWRSKINPNFLLLLTWILSLILMLPIIIFTQLVEHSQNHYSCNIILPFEQTRVLYLLYSTYTSAITFIFPLILMTYFYIQIIRRMKKNIPQHRRSRTSLRTRRKVSILVLAVIGVHVFCCSPYWCFQYFIGVLTTSEVLVINPRYIILISTVAQFLLFANSTTNPLLYAFLSEVFRSSFTRVFHCCTKDPTYLEGTVNKQNQLMENLRQRNNTIKITLTTSLDDNNIGRKVSKKAQFNSLDPLLRQEPLSRNSSIFTSEKSFCSEM</sequence>
<evidence type="ECO:0000259" key="11">
    <source>
        <dbReference type="PROSITE" id="PS50262"/>
    </source>
</evidence>
<evidence type="ECO:0000256" key="3">
    <source>
        <dbReference type="ARBA" id="ARBA00022692"/>
    </source>
</evidence>
<feature type="transmembrane region" description="Helical" evidence="10">
    <location>
        <begin position="273"/>
        <end position="300"/>
    </location>
</feature>
<keyword evidence="2" id="KW-1003">Cell membrane</keyword>
<dbReference type="GO" id="GO:0004930">
    <property type="term" value="F:G protein-coupled receptor activity"/>
    <property type="evidence" value="ECO:0007669"/>
    <property type="project" value="UniProtKB-KW"/>
</dbReference>
<evidence type="ECO:0000256" key="9">
    <source>
        <dbReference type="RuleBase" id="RU000688"/>
    </source>
</evidence>
<name>A0A815H994_9BILA</name>
<evidence type="ECO:0000256" key="2">
    <source>
        <dbReference type="ARBA" id="ARBA00022475"/>
    </source>
</evidence>
<dbReference type="GO" id="GO:0005886">
    <property type="term" value="C:plasma membrane"/>
    <property type="evidence" value="ECO:0007669"/>
    <property type="project" value="UniProtKB-SubCell"/>
</dbReference>